<dbReference type="EMBL" id="JACETU010000002">
    <property type="protein sequence ID" value="KAF7437353.1"/>
    <property type="molecule type" value="Genomic_DNA"/>
</dbReference>
<name>A0A8H6ZZT4_PLEOS</name>
<dbReference type="GO" id="GO:0005789">
    <property type="term" value="C:endoplasmic reticulum membrane"/>
    <property type="evidence" value="ECO:0007669"/>
    <property type="project" value="UniProtKB-SubCell"/>
</dbReference>
<comment type="function">
    <text evidence="11">Participates in the formation of the lipid-linked precursor oligosaccharide for N-glycosylation. Involved in assembling the dolichol-pyrophosphate-GlcNAc(2)-Man(5) intermediate on the cytoplasmic surface of the ER.</text>
</comment>
<keyword evidence="7" id="KW-0812">Transmembrane</keyword>
<evidence type="ECO:0000313" key="14">
    <source>
        <dbReference type="Proteomes" id="UP000623687"/>
    </source>
</evidence>
<dbReference type="GeneID" id="59374010"/>
<dbReference type="SUPFAM" id="SSF53756">
    <property type="entry name" value="UDP-Glycosyltransferase/glycogen phosphorylase"/>
    <property type="match status" value="1"/>
</dbReference>
<evidence type="ECO:0000256" key="7">
    <source>
        <dbReference type="ARBA" id="ARBA00022692"/>
    </source>
</evidence>
<comment type="pathway">
    <text evidence="2">Protein modification; protein glycosylation.</text>
</comment>
<feature type="region of interest" description="Disordered" evidence="12">
    <location>
        <begin position="284"/>
        <end position="317"/>
    </location>
</feature>
<dbReference type="InterPro" id="IPR026051">
    <property type="entry name" value="ALG1-like"/>
</dbReference>
<evidence type="ECO:0000256" key="1">
    <source>
        <dbReference type="ARBA" id="ARBA00004389"/>
    </source>
</evidence>
<evidence type="ECO:0000256" key="6">
    <source>
        <dbReference type="ARBA" id="ARBA00022679"/>
    </source>
</evidence>
<comment type="caution">
    <text evidence="13">The sequence shown here is derived from an EMBL/GenBank/DDBJ whole genome shotgun (WGS) entry which is preliminary data.</text>
</comment>
<dbReference type="RefSeq" id="XP_036635252.1">
    <property type="nucleotide sequence ID" value="XM_036773779.1"/>
</dbReference>
<dbReference type="EC" id="2.4.1.142" evidence="3"/>
<accession>A0A8H6ZZT4</accession>
<feature type="region of interest" description="Disordered" evidence="12">
    <location>
        <begin position="499"/>
        <end position="518"/>
    </location>
</feature>
<keyword evidence="9" id="KW-1133">Transmembrane helix</keyword>
<dbReference type="OrthoDB" id="614844at2759"/>
<evidence type="ECO:0000256" key="9">
    <source>
        <dbReference type="ARBA" id="ARBA00022989"/>
    </source>
</evidence>
<proteinExistence type="predicted"/>
<evidence type="ECO:0000256" key="8">
    <source>
        <dbReference type="ARBA" id="ARBA00022824"/>
    </source>
</evidence>
<organism evidence="13 14">
    <name type="scientific">Pleurotus ostreatus</name>
    <name type="common">Oyster mushroom</name>
    <name type="synonym">White-rot fungus</name>
    <dbReference type="NCBI Taxonomy" id="5322"/>
    <lineage>
        <taxon>Eukaryota</taxon>
        <taxon>Fungi</taxon>
        <taxon>Dikarya</taxon>
        <taxon>Basidiomycota</taxon>
        <taxon>Agaricomycotina</taxon>
        <taxon>Agaricomycetes</taxon>
        <taxon>Agaricomycetidae</taxon>
        <taxon>Agaricales</taxon>
        <taxon>Pleurotineae</taxon>
        <taxon>Pleurotaceae</taxon>
        <taxon>Pleurotus</taxon>
    </lineage>
</organism>
<keyword evidence="5 13" id="KW-0328">Glycosyltransferase</keyword>
<evidence type="ECO:0000256" key="4">
    <source>
        <dbReference type="ARBA" id="ARBA00015841"/>
    </source>
</evidence>
<dbReference type="Pfam" id="PF13692">
    <property type="entry name" value="Glyco_trans_1_4"/>
    <property type="match status" value="1"/>
</dbReference>
<dbReference type="Proteomes" id="UP000623687">
    <property type="component" value="Unassembled WGS sequence"/>
</dbReference>
<evidence type="ECO:0000256" key="5">
    <source>
        <dbReference type="ARBA" id="ARBA00022676"/>
    </source>
</evidence>
<reference evidence="13" key="1">
    <citation type="submission" date="2019-07" db="EMBL/GenBank/DDBJ databases">
        <authorList>
            <person name="Palmer J.M."/>
        </authorList>
    </citation>
    <scope>NUCLEOTIDE SEQUENCE</scope>
    <source>
        <strain evidence="13">PC9</strain>
    </source>
</reference>
<gene>
    <name evidence="13" type="primary">ALG1</name>
    <name evidence="13" type="ORF">PC9H_004192</name>
</gene>
<dbReference type="PANTHER" id="PTHR13036:SF0">
    <property type="entry name" value="CHITOBIOSYLDIPHOSPHODOLICHOL BETA-MANNOSYLTRANSFERASE"/>
    <property type="match status" value="1"/>
</dbReference>
<evidence type="ECO:0000313" key="13">
    <source>
        <dbReference type="EMBL" id="KAF7437353.1"/>
    </source>
</evidence>
<protein>
    <recommendedName>
        <fullName evidence="4">Chitobiosyldiphosphodolichol beta-mannosyltransferase</fullName>
        <ecNumber evidence="3">2.4.1.142</ecNumber>
    </recommendedName>
</protein>
<keyword evidence="14" id="KW-1185">Reference proteome</keyword>
<dbReference type="GO" id="GO:0004578">
    <property type="term" value="F:chitobiosyldiphosphodolichol beta-mannosyltransferase activity"/>
    <property type="evidence" value="ECO:0007669"/>
    <property type="project" value="UniProtKB-EC"/>
</dbReference>
<keyword evidence="10" id="KW-0472">Membrane</keyword>
<dbReference type="Gene3D" id="3.40.50.2000">
    <property type="entry name" value="Glycogen Phosphorylase B"/>
    <property type="match status" value="1"/>
</dbReference>
<dbReference type="PANTHER" id="PTHR13036">
    <property type="entry name" value="BETA1,4 MANNOSYLTRANSFERASE"/>
    <property type="match status" value="1"/>
</dbReference>
<evidence type="ECO:0000256" key="10">
    <source>
        <dbReference type="ARBA" id="ARBA00023136"/>
    </source>
</evidence>
<keyword evidence="8" id="KW-0256">Endoplasmic reticulum</keyword>
<evidence type="ECO:0000256" key="12">
    <source>
        <dbReference type="SAM" id="MobiDB-lite"/>
    </source>
</evidence>
<evidence type="ECO:0000256" key="3">
    <source>
        <dbReference type="ARBA" id="ARBA00012611"/>
    </source>
</evidence>
<dbReference type="VEuPathDB" id="FungiDB:PC9H_004192"/>
<evidence type="ECO:0000256" key="11">
    <source>
        <dbReference type="ARBA" id="ARBA00024899"/>
    </source>
</evidence>
<keyword evidence="6 13" id="KW-0808">Transferase</keyword>
<feature type="compositionally biased region" description="Polar residues" evidence="12">
    <location>
        <begin position="284"/>
        <end position="307"/>
    </location>
</feature>
<dbReference type="AlphaFoldDB" id="A0A8H6ZZT4"/>
<comment type="subcellular location">
    <subcellularLocation>
        <location evidence="1">Endoplasmic reticulum membrane</location>
        <topology evidence="1">Single-pass membrane protein</topology>
    </subcellularLocation>
</comment>
<sequence length="550" mass="61710">MDPATSSTAPTPTPAPTTWLPPLLTTAVLLWLSWKLWRFLKYPPPPSFRYRSVVILVLGDIGRSPRMMYHAESFARIPFETYLIGYGGSEPIPSLRRVPHVHFVYLSEPPSFLSKIPFVISAPFKIGLQIASILYALLFQVINPPEFILVQNPPSIPTLAMVWLISRIRGSKVIIDWHNLGYTILALKLGDKHLFVRLAKKFEAVFGRVAYAHLFVTQAMHDFLVKEWDLVGIKAILHDRPPKHFRRMSAQSVHRLFRELAPHFTQAPLAGFVPPFSLPYSTPFTTTPSAPHSKPPTSSAQSDSSGTYDKVSPPEMRSDRPALIVSSTSWTPDEDFSILLRALDSYEKKARKANTPSKSGKKLPKLVVIITGKGPQKAMYMEKLHKLQTGKGGEGWKWVRCISMWLEAKDYPILLGSADLGVCLHSSSSALDLPMKVVDMFGCGLPVCALDFPCLHELVKEGINGVTFQTAEQLADRFEELLSSFPNAPALAALRLSLHESSHPPPGTPPPPRRRGKEDVHWEWGTWDDNWNKVVRPIILNDVTKEDAWW</sequence>
<evidence type="ECO:0000256" key="2">
    <source>
        <dbReference type="ARBA" id="ARBA00004922"/>
    </source>
</evidence>